<dbReference type="CDD" id="cd00739">
    <property type="entry name" value="DHPS"/>
    <property type="match status" value="1"/>
</dbReference>
<evidence type="ECO:0000256" key="3">
    <source>
        <dbReference type="ARBA" id="ARBA00004763"/>
    </source>
</evidence>
<comment type="similarity">
    <text evidence="4 12">Belongs to the DHPS family.</text>
</comment>
<dbReference type="Pfam" id="PF00809">
    <property type="entry name" value="Pterin_bind"/>
    <property type="match status" value="1"/>
</dbReference>
<dbReference type="NCBIfam" id="TIGR01496">
    <property type="entry name" value="DHPS"/>
    <property type="match status" value="1"/>
</dbReference>
<feature type="domain" description="Pterin-binding" evidence="13">
    <location>
        <begin position="28"/>
        <end position="292"/>
    </location>
</feature>
<dbReference type="EC" id="2.5.1.15" evidence="5 12"/>
<evidence type="ECO:0000256" key="9">
    <source>
        <dbReference type="ARBA" id="ARBA00022842"/>
    </source>
</evidence>
<name>A0A9E7AF68_9ACTO</name>
<evidence type="ECO:0000256" key="7">
    <source>
        <dbReference type="ARBA" id="ARBA00022679"/>
    </source>
</evidence>
<dbReference type="GO" id="GO:0005829">
    <property type="term" value="C:cytosol"/>
    <property type="evidence" value="ECO:0007669"/>
    <property type="project" value="TreeGrafter"/>
</dbReference>
<evidence type="ECO:0000256" key="1">
    <source>
        <dbReference type="ARBA" id="ARBA00000012"/>
    </source>
</evidence>
<dbReference type="InterPro" id="IPR011005">
    <property type="entry name" value="Dihydropteroate_synth-like_sf"/>
</dbReference>
<proteinExistence type="inferred from homology"/>
<dbReference type="PANTHER" id="PTHR20941:SF1">
    <property type="entry name" value="FOLIC ACID SYNTHESIS PROTEIN FOL1"/>
    <property type="match status" value="1"/>
</dbReference>
<evidence type="ECO:0000256" key="5">
    <source>
        <dbReference type="ARBA" id="ARBA00012458"/>
    </source>
</evidence>
<evidence type="ECO:0000313" key="14">
    <source>
        <dbReference type="EMBL" id="UQF79478.1"/>
    </source>
</evidence>
<organism evidence="14 15">
    <name type="scientific">Actinomyces graevenitzii</name>
    <dbReference type="NCBI Taxonomy" id="55565"/>
    <lineage>
        <taxon>Bacteria</taxon>
        <taxon>Bacillati</taxon>
        <taxon>Actinomycetota</taxon>
        <taxon>Actinomycetes</taxon>
        <taxon>Actinomycetales</taxon>
        <taxon>Actinomycetaceae</taxon>
        <taxon>Actinomyces</taxon>
    </lineage>
</organism>
<keyword evidence="10 12" id="KW-0289">Folate biosynthesis</keyword>
<dbReference type="Gene3D" id="3.20.20.20">
    <property type="entry name" value="Dihydropteroate synthase-like"/>
    <property type="match status" value="1"/>
</dbReference>
<reference evidence="14" key="1">
    <citation type="submission" date="2022-05" db="EMBL/GenBank/DDBJ databases">
        <title>Using nanopore sequencing to obtain complete genomes from saliva samples.</title>
        <authorList>
            <person name="Baker J.L."/>
        </authorList>
    </citation>
    <scope>NUCLEOTIDE SEQUENCE</scope>
    <source>
        <strain evidence="14">JCVI-JB-Ag32</strain>
    </source>
</reference>
<dbReference type="GO" id="GO:0004156">
    <property type="term" value="F:dihydropteroate synthase activity"/>
    <property type="evidence" value="ECO:0007669"/>
    <property type="project" value="UniProtKB-EC"/>
</dbReference>
<protein>
    <recommendedName>
        <fullName evidence="6 12">Dihydropteroate synthase</fullName>
        <shortName evidence="12">DHPS</shortName>
        <ecNumber evidence="5 12">2.5.1.15</ecNumber>
    </recommendedName>
    <alternativeName>
        <fullName evidence="11 12">Dihydropteroate pyrophosphorylase</fullName>
    </alternativeName>
</protein>
<dbReference type="PROSITE" id="PS00793">
    <property type="entry name" value="DHPS_2"/>
    <property type="match status" value="1"/>
</dbReference>
<comment type="pathway">
    <text evidence="3 12">Cofactor biosynthesis; tetrahydrofolate biosynthesis; 7,8-dihydrofolate from 2-amino-4-hydroxy-6-hydroxymethyl-7,8-dihydropteridine diphosphate and 4-aminobenzoate: step 1/2.</text>
</comment>
<evidence type="ECO:0000256" key="12">
    <source>
        <dbReference type="RuleBase" id="RU361205"/>
    </source>
</evidence>
<evidence type="ECO:0000256" key="11">
    <source>
        <dbReference type="ARBA" id="ARBA00030193"/>
    </source>
</evidence>
<dbReference type="InterPro" id="IPR045031">
    <property type="entry name" value="DHP_synth-like"/>
</dbReference>
<keyword evidence="9 12" id="KW-0460">Magnesium</keyword>
<evidence type="ECO:0000313" key="15">
    <source>
        <dbReference type="Proteomes" id="UP000830236"/>
    </source>
</evidence>
<keyword evidence="7 12" id="KW-0808">Transferase</keyword>
<dbReference type="FunFam" id="3.20.20.20:FF:000006">
    <property type="entry name" value="Dihydropteroate synthase"/>
    <property type="match status" value="1"/>
</dbReference>
<dbReference type="InterPro" id="IPR000489">
    <property type="entry name" value="Pterin-binding_dom"/>
</dbReference>
<dbReference type="GO" id="GO:0046872">
    <property type="term" value="F:metal ion binding"/>
    <property type="evidence" value="ECO:0007669"/>
    <property type="project" value="UniProtKB-KW"/>
</dbReference>
<evidence type="ECO:0000256" key="6">
    <source>
        <dbReference type="ARBA" id="ARBA00016919"/>
    </source>
</evidence>
<accession>A0A9E7AF68</accession>
<evidence type="ECO:0000256" key="10">
    <source>
        <dbReference type="ARBA" id="ARBA00022909"/>
    </source>
</evidence>
<dbReference type="EMBL" id="CP097095">
    <property type="protein sequence ID" value="UQF79478.1"/>
    <property type="molecule type" value="Genomic_DNA"/>
</dbReference>
<dbReference type="GO" id="GO:0046654">
    <property type="term" value="P:tetrahydrofolate biosynthetic process"/>
    <property type="evidence" value="ECO:0007669"/>
    <property type="project" value="TreeGrafter"/>
</dbReference>
<dbReference type="SUPFAM" id="SSF51717">
    <property type="entry name" value="Dihydropteroate synthetase-like"/>
    <property type="match status" value="1"/>
</dbReference>
<dbReference type="PROSITE" id="PS00792">
    <property type="entry name" value="DHPS_1"/>
    <property type="match status" value="1"/>
</dbReference>
<dbReference type="InterPro" id="IPR006390">
    <property type="entry name" value="DHP_synth_dom"/>
</dbReference>
<dbReference type="Proteomes" id="UP000830236">
    <property type="component" value="Chromosome"/>
</dbReference>
<comment type="function">
    <text evidence="12">Catalyzes the condensation of para-aminobenzoate (pABA) with 6-hydroxymethyl-7,8-dihydropterin diphosphate (DHPt-PP) to form 7,8-dihydropteroate (H2Pte), the immediate precursor of folate derivatives.</text>
</comment>
<evidence type="ECO:0000259" key="13">
    <source>
        <dbReference type="PROSITE" id="PS50972"/>
    </source>
</evidence>
<dbReference type="PANTHER" id="PTHR20941">
    <property type="entry name" value="FOLATE SYNTHESIS PROTEINS"/>
    <property type="match status" value="1"/>
</dbReference>
<dbReference type="AlphaFoldDB" id="A0A9E7AF68"/>
<gene>
    <name evidence="14" type="primary">folP</name>
    <name evidence="14" type="ORF">M3I41_07790</name>
</gene>
<evidence type="ECO:0000256" key="2">
    <source>
        <dbReference type="ARBA" id="ARBA00001946"/>
    </source>
</evidence>
<comment type="catalytic activity">
    <reaction evidence="1">
        <text>(7,8-dihydropterin-6-yl)methyl diphosphate + 4-aminobenzoate = 7,8-dihydropteroate + diphosphate</text>
        <dbReference type="Rhea" id="RHEA:19949"/>
        <dbReference type="ChEBI" id="CHEBI:17836"/>
        <dbReference type="ChEBI" id="CHEBI:17839"/>
        <dbReference type="ChEBI" id="CHEBI:33019"/>
        <dbReference type="ChEBI" id="CHEBI:72950"/>
        <dbReference type="EC" id="2.5.1.15"/>
    </reaction>
</comment>
<keyword evidence="8 12" id="KW-0479">Metal-binding</keyword>
<comment type="cofactor">
    <cofactor evidence="2 12">
        <name>Mg(2+)</name>
        <dbReference type="ChEBI" id="CHEBI:18420"/>
    </cofactor>
</comment>
<sequence length="301" mass="31815">MHIADTLKHVSARHYPQLPGCSLPSDRTLVMGVLNVTPDSFSDGGRWYQRDAALKHALVLLDQGADIIDIGGESTRPGAAKVDIEEETARVVPVIEAILQARPQAVISVDTIHAATALAAVTAGAAIVNDVSGGLGDQAMHRAVASTQAAYICQHWRGNPQTMDRLTDYPDGVVAGVISELTQRLEQAQAAGLAKERIIVDPGLGFAKTHEQSWQLLAATQRLQEELAAPVLIGASRKRFLTLAVAGGTDTARAADPAQRDNITATTSALAALGGAWAVRVHQVIPSREAIAAASLWKESR</sequence>
<dbReference type="PROSITE" id="PS50972">
    <property type="entry name" value="PTERIN_BINDING"/>
    <property type="match status" value="1"/>
</dbReference>
<dbReference type="GO" id="GO:0046656">
    <property type="term" value="P:folic acid biosynthetic process"/>
    <property type="evidence" value="ECO:0007669"/>
    <property type="project" value="UniProtKB-KW"/>
</dbReference>
<evidence type="ECO:0000256" key="8">
    <source>
        <dbReference type="ARBA" id="ARBA00022723"/>
    </source>
</evidence>
<dbReference type="KEGG" id="agh:M3I41_07790"/>
<evidence type="ECO:0000256" key="4">
    <source>
        <dbReference type="ARBA" id="ARBA00009503"/>
    </source>
</evidence>